<feature type="transmembrane region" description="Helical" evidence="6">
    <location>
        <begin position="394"/>
        <end position="411"/>
    </location>
</feature>
<feature type="transmembrane region" description="Helical" evidence="6">
    <location>
        <begin position="331"/>
        <end position="351"/>
    </location>
</feature>
<keyword evidence="6" id="KW-0592">Phosphate transport</keyword>
<evidence type="ECO:0000313" key="7">
    <source>
        <dbReference type="EMBL" id="AUM74768.1"/>
    </source>
</evidence>
<feature type="transmembrane region" description="Helical" evidence="6">
    <location>
        <begin position="34"/>
        <end position="53"/>
    </location>
</feature>
<feature type="transmembrane region" description="Helical" evidence="6">
    <location>
        <begin position="164"/>
        <end position="184"/>
    </location>
</feature>
<gene>
    <name evidence="7" type="ORF">CYR75_11190</name>
</gene>
<comment type="subcellular location">
    <subcellularLocation>
        <location evidence="1 6">Membrane</location>
        <topology evidence="1 6">Multi-pass membrane protein</topology>
    </subcellularLocation>
</comment>
<evidence type="ECO:0000256" key="6">
    <source>
        <dbReference type="RuleBase" id="RU363058"/>
    </source>
</evidence>
<keyword evidence="8" id="KW-1185">Reference proteome</keyword>
<evidence type="ECO:0000256" key="1">
    <source>
        <dbReference type="ARBA" id="ARBA00004141"/>
    </source>
</evidence>
<keyword evidence="3 6" id="KW-0812">Transmembrane</keyword>
<protein>
    <recommendedName>
        <fullName evidence="6">Phosphate transporter</fullName>
    </recommendedName>
</protein>
<evidence type="ECO:0000256" key="3">
    <source>
        <dbReference type="ARBA" id="ARBA00022692"/>
    </source>
</evidence>
<dbReference type="GO" id="GO:0005315">
    <property type="term" value="F:phosphate transmembrane transporter activity"/>
    <property type="evidence" value="ECO:0007669"/>
    <property type="project" value="InterPro"/>
</dbReference>
<dbReference type="Proteomes" id="UP000234882">
    <property type="component" value="Chromosome"/>
</dbReference>
<dbReference type="KEGG" id="paru:CYR75_11190"/>
<feature type="transmembrane region" description="Helical" evidence="6">
    <location>
        <begin position="59"/>
        <end position="77"/>
    </location>
</feature>
<organism evidence="7 8">
    <name type="scientific">Paracoccus jeotgali</name>
    <dbReference type="NCBI Taxonomy" id="2065379"/>
    <lineage>
        <taxon>Bacteria</taxon>
        <taxon>Pseudomonadati</taxon>
        <taxon>Pseudomonadota</taxon>
        <taxon>Alphaproteobacteria</taxon>
        <taxon>Rhodobacterales</taxon>
        <taxon>Paracoccaceae</taxon>
        <taxon>Paracoccus</taxon>
    </lineage>
</organism>
<name>A0A2K9MGJ8_9RHOB</name>
<feature type="transmembrane region" description="Helical" evidence="6">
    <location>
        <begin position="224"/>
        <end position="249"/>
    </location>
</feature>
<evidence type="ECO:0000256" key="5">
    <source>
        <dbReference type="ARBA" id="ARBA00023136"/>
    </source>
</evidence>
<evidence type="ECO:0000313" key="8">
    <source>
        <dbReference type="Proteomes" id="UP000234882"/>
    </source>
</evidence>
<keyword evidence="2 6" id="KW-0813">Transport</keyword>
<keyword evidence="5 6" id="KW-0472">Membrane</keyword>
<dbReference type="RefSeq" id="WP_101500113.1">
    <property type="nucleotide sequence ID" value="NZ_CP025583.1"/>
</dbReference>
<accession>A0A2K9MGJ8</accession>
<dbReference type="AlphaFoldDB" id="A0A2K9MGJ8"/>
<evidence type="ECO:0000256" key="4">
    <source>
        <dbReference type="ARBA" id="ARBA00022989"/>
    </source>
</evidence>
<feature type="transmembrane region" description="Helical" evidence="6">
    <location>
        <begin position="133"/>
        <end position="152"/>
    </location>
</feature>
<keyword evidence="4 6" id="KW-1133">Transmembrane helix</keyword>
<dbReference type="GO" id="GO:0035435">
    <property type="term" value="P:phosphate ion transmembrane transport"/>
    <property type="evidence" value="ECO:0007669"/>
    <property type="project" value="TreeGrafter"/>
</dbReference>
<feature type="transmembrane region" description="Helical" evidence="6">
    <location>
        <begin position="293"/>
        <end position="311"/>
    </location>
</feature>
<dbReference type="OrthoDB" id="9779554at2"/>
<feature type="transmembrane region" description="Helical" evidence="6">
    <location>
        <begin position="372"/>
        <end position="388"/>
    </location>
</feature>
<evidence type="ECO:0000256" key="2">
    <source>
        <dbReference type="ARBA" id="ARBA00022448"/>
    </source>
</evidence>
<reference evidence="8" key="1">
    <citation type="submission" date="2017-12" db="EMBL/GenBank/DDBJ databases">
        <title>Genomic analysis of Paracoccus sp. CBA4604.</title>
        <authorList>
            <person name="Roh S.W."/>
            <person name="Kim J.Y."/>
            <person name="Kim J.S."/>
        </authorList>
    </citation>
    <scope>NUCLEOTIDE SEQUENCE [LARGE SCALE GENOMIC DNA]</scope>
    <source>
        <strain evidence="8">CBA4604</strain>
    </source>
</reference>
<sequence length="468" mass="48492">MPDRRDFRILETDLDRIGQTESAGRRATRPIRRLILPLMLALLAVMLSPLAGIATAPQVALIVGLAATVYLGVALGASEVANSLGPPVAANALTMTLGLALVAVAQLAGAVLAGGQVTQTVSSGLVEFAPDGATVRIMAAALIGAALWVTLVHWARAPVSTLQSIVGAVLGAGLVGLGPAAIHWPMLLRIVAAWLAAPLLTALLATLLLALLRGRVHFAADRSSAARVWLPLVVGVTLAALVAYLSMLHAMPRDLWLRLAMTAAAGLAGFVITARQLDRQIAAKGGSVGLKKLLGGPLAGVALLSGFAQGATEVAVIAGPLTGLMTSVEPLTWPLWALLLAALAVAVGVLLPGRRMVRMVGRSARRLNPLRAFCALLAASVTALGFAALGLPVSLSGCVVGGLFGIGIYRAQEDRRRKHREPLPPEEQARRRALRRSHLFTLLGAWAVTLLGAGLFAALAWLALRLVG</sequence>
<comment type="similarity">
    <text evidence="6">Belongs to the inorganic phosphate transporter (PiT) (TC 2.A.20) family.</text>
</comment>
<dbReference type="Pfam" id="PF01384">
    <property type="entry name" value="PHO4"/>
    <property type="match status" value="1"/>
</dbReference>
<dbReference type="InterPro" id="IPR001204">
    <property type="entry name" value="Phos_transporter"/>
</dbReference>
<proteinExistence type="inferred from homology"/>
<feature type="transmembrane region" description="Helical" evidence="6">
    <location>
        <begin position="89"/>
        <end position="113"/>
    </location>
</feature>
<feature type="transmembrane region" description="Helical" evidence="6">
    <location>
        <begin position="255"/>
        <end position="272"/>
    </location>
</feature>
<feature type="transmembrane region" description="Helical" evidence="6">
    <location>
        <begin position="190"/>
        <end position="212"/>
    </location>
</feature>
<dbReference type="GO" id="GO:0016020">
    <property type="term" value="C:membrane"/>
    <property type="evidence" value="ECO:0007669"/>
    <property type="project" value="UniProtKB-SubCell"/>
</dbReference>
<dbReference type="PANTHER" id="PTHR11101:SF80">
    <property type="entry name" value="PHOSPHATE TRANSPORTER"/>
    <property type="match status" value="1"/>
</dbReference>
<dbReference type="PANTHER" id="PTHR11101">
    <property type="entry name" value="PHOSPHATE TRANSPORTER"/>
    <property type="match status" value="1"/>
</dbReference>
<feature type="transmembrane region" description="Helical" evidence="6">
    <location>
        <begin position="439"/>
        <end position="464"/>
    </location>
</feature>
<dbReference type="EMBL" id="CP025583">
    <property type="protein sequence ID" value="AUM74768.1"/>
    <property type="molecule type" value="Genomic_DNA"/>
</dbReference>